<evidence type="ECO:0000313" key="5">
    <source>
        <dbReference type="Proteomes" id="UP000008672"/>
    </source>
</evidence>
<accession>H3BH32</accession>
<dbReference type="eggNOG" id="KOG1205">
    <property type="taxonomic scope" value="Eukaryota"/>
</dbReference>
<dbReference type="PANTHER" id="PTHR44269">
    <property type="entry name" value="DEHYDROGENASE/REDUCTASE SDR FAMILY MEMBER 7-RELATED"/>
    <property type="match status" value="1"/>
</dbReference>
<dbReference type="Proteomes" id="UP000008672">
    <property type="component" value="Unassembled WGS sequence"/>
</dbReference>
<dbReference type="NCBIfam" id="NF004825">
    <property type="entry name" value="PRK06181.1"/>
    <property type="match status" value="1"/>
</dbReference>
<dbReference type="KEGG" id="lcm:102351895"/>
<dbReference type="OMA" id="TWAWWLT"/>
<dbReference type="GeneID" id="102351895"/>
<dbReference type="EMBL" id="AFYH01002515">
    <property type="status" value="NOT_ANNOTATED_CDS"/>
    <property type="molecule type" value="Genomic_DNA"/>
</dbReference>
<name>H3BH32_LATCH</name>
<dbReference type="InterPro" id="IPR020904">
    <property type="entry name" value="Sc_DH/Rdtase_CS"/>
</dbReference>
<dbReference type="PROSITE" id="PS00061">
    <property type="entry name" value="ADH_SHORT"/>
    <property type="match status" value="1"/>
</dbReference>
<protein>
    <submittedName>
        <fullName evidence="4">Dehydrogenase/reductase 7</fullName>
    </submittedName>
</protein>
<dbReference type="Ensembl" id="ENSLACT00000021343.2">
    <property type="protein sequence ID" value="ENSLACP00000021203.2"/>
    <property type="gene ID" value="ENSLACG00000018627.2"/>
</dbReference>
<comment type="similarity">
    <text evidence="2">Belongs to the short-chain dehydrogenases/reductases (SDR) family.</text>
</comment>
<dbReference type="CTD" id="51635"/>
<evidence type="ECO:0000313" key="4">
    <source>
        <dbReference type="Ensembl" id="ENSLACP00000021203.2"/>
    </source>
</evidence>
<dbReference type="InParanoid" id="H3BH32"/>
<dbReference type="Gene3D" id="3.40.50.720">
    <property type="entry name" value="NAD(P)-binding Rossmann-like Domain"/>
    <property type="match status" value="1"/>
</dbReference>
<organism evidence="4 5">
    <name type="scientific">Latimeria chalumnae</name>
    <name type="common">Coelacanth</name>
    <dbReference type="NCBI Taxonomy" id="7897"/>
    <lineage>
        <taxon>Eukaryota</taxon>
        <taxon>Metazoa</taxon>
        <taxon>Chordata</taxon>
        <taxon>Craniata</taxon>
        <taxon>Vertebrata</taxon>
        <taxon>Euteleostomi</taxon>
        <taxon>Coelacanthiformes</taxon>
        <taxon>Coelacanthidae</taxon>
        <taxon>Latimeria</taxon>
    </lineage>
</organism>
<dbReference type="EMBL" id="AFYH01002516">
    <property type="status" value="NOT_ANNOTATED_CDS"/>
    <property type="molecule type" value="Genomic_DNA"/>
</dbReference>
<dbReference type="GeneTree" id="ENSGT00940000155226"/>
<dbReference type="OrthoDB" id="1933717at2759"/>
<evidence type="ECO:0000256" key="1">
    <source>
        <dbReference type="ARBA" id="ARBA00023002"/>
    </source>
</evidence>
<dbReference type="RefSeq" id="XP_005986487.1">
    <property type="nucleotide sequence ID" value="XM_005986425.3"/>
</dbReference>
<sequence length="336" mass="37947">MALGLLLCSLLLCYLLVQLVRFLRADADLTLLWAELFGSKPTNTFEGKVVWITGASSGIGEELSYQLAKLKALLVLSARREDELHRVKQKCLEYSRLQNDSVLVLPLDLYEWNSHAAATEIVIQHFGKIDILVNNGGRSQRSLFVDTNLDVYRALMELNYLGTVSMTKYVLPRMIERKKGQIVNVSSLVGIVGAPLSSGYCASKHAVQGVFNSLRTELTEYPEINILNVCPGPVQSQIVKNAFSEEITKVSLASMDQSYKMPTERCVHLMLVGMANDLKEVWIAEHPFLLICYIWQYCPTWAWWLTNKLAKRRIQNFKSGVDADSLYFTKLETKTS</sequence>
<dbReference type="InterPro" id="IPR053011">
    <property type="entry name" value="SDR_family_member_7"/>
</dbReference>
<dbReference type="SUPFAM" id="SSF51735">
    <property type="entry name" value="NAD(P)-binding Rossmann-fold domains"/>
    <property type="match status" value="1"/>
</dbReference>
<gene>
    <name evidence="4" type="primary">DHRS7</name>
</gene>
<dbReference type="GO" id="GO:0016491">
    <property type="term" value="F:oxidoreductase activity"/>
    <property type="evidence" value="ECO:0007669"/>
    <property type="project" value="UniProtKB-KW"/>
</dbReference>
<dbReference type="Pfam" id="PF00106">
    <property type="entry name" value="adh_short"/>
    <property type="match status" value="1"/>
</dbReference>
<dbReference type="STRING" id="7897.ENSLACP00000021203"/>
<dbReference type="AlphaFoldDB" id="H3BH32"/>
<feature type="signal peptide" evidence="3">
    <location>
        <begin position="1"/>
        <end position="27"/>
    </location>
</feature>
<dbReference type="PRINTS" id="PR00081">
    <property type="entry name" value="GDHRDH"/>
</dbReference>
<keyword evidence="3" id="KW-0732">Signal</keyword>
<proteinExistence type="inferred from homology"/>
<evidence type="ECO:0000256" key="3">
    <source>
        <dbReference type="SAM" id="SignalP"/>
    </source>
</evidence>
<dbReference type="CDD" id="cd05332">
    <property type="entry name" value="11beta-HSD1_like_SDR_c"/>
    <property type="match status" value="1"/>
</dbReference>
<dbReference type="FunCoup" id="H3BH32">
    <property type="interactions" value="953"/>
</dbReference>
<dbReference type="PANTHER" id="PTHR44269:SF1">
    <property type="entry name" value="DEHYDROGENASE_REDUCTASE SDR FAMILY MEMBER 7"/>
    <property type="match status" value="1"/>
</dbReference>
<dbReference type="HOGENOM" id="CLU_010194_2_1_1"/>
<dbReference type="InterPro" id="IPR002347">
    <property type="entry name" value="SDR_fam"/>
</dbReference>
<dbReference type="InterPro" id="IPR036291">
    <property type="entry name" value="NAD(P)-bd_dom_sf"/>
</dbReference>
<reference evidence="5" key="1">
    <citation type="submission" date="2011-08" db="EMBL/GenBank/DDBJ databases">
        <title>The draft genome of Latimeria chalumnae.</title>
        <authorList>
            <person name="Di Palma F."/>
            <person name="Alfoldi J."/>
            <person name="Johnson J."/>
            <person name="Berlin A."/>
            <person name="Gnerre S."/>
            <person name="Jaffe D."/>
            <person name="MacCallum I."/>
            <person name="Young S."/>
            <person name="Walker B.J."/>
            <person name="Lander E."/>
            <person name="Lindblad-Toh K."/>
        </authorList>
    </citation>
    <scope>NUCLEOTIDE SEQUENCE [LARGE SCALE GENOMIC DNA]</scope>
    <source>
        <strain evidence="5">Wild caught</strain>
    </source>
</reference>
<reference evidence="4" key="2">
    <citation type="submission" date="2025-08" db="UniProtKB">
        <authorList>
            <consortium name="Ensembl"/>
        </authorList>
    </citation>
    <scope>IDENTIFICATION</scope>
</reference>
<feature type="chain" id="PRO_5003580124" evidence="3">
    <location>
        <begin position="28"/>
        <end position="336"/>
    </location>
</feature>
<dbReference type="Bgee" id="ENSLACG00000018627">
    <property type="expression patterns" value="Expressed in pelvic fin and 6 other cell types or tissues"/>
</dbReference>
<reference evidence="4" key="3">
    <citation type="submission" date="2025-09" db="UniProtKB">
        <authorList>
            <consortium name="Ensembl"/>
        </authorList>
    </citation>
    <scope>IDENTIFICATION</scope>
</reference>
<keyword evidence="5" id="KW-1185">Reference proteome</keyword>
<dbReference type="PRINTS" id="PR00080">
    <property type="entry name" value="SDRFAMILY"/>
</dbReference>
<keyword evidence="1" id="KW-0560">Oxidoreductase</keyword>
<evidence type="ECO:0000256" key="2">
    <source>
        <dbReference type="RuleBase" id="RU000363"/>
    </source>
</evidence>